<dbReference type="GO" id="GO:0042626">
    <property type="term" value="F:ATPase-coupled transmembrane transporter activity"/>
    <property type="evidence" value="ECO:0007669"/>
    <property type="project" value="TreeGrafter"/>
</dbReference>
<evidence type="ECO:0000256" key="6">
    <source>
        <dbReference type="ARBA" id="ARBA00022840"/>
    </source>
</evidence>
<keyword evidence="4 10" id="KW-1003">Cell membrane</keyword>
<evidence type="ECO:0000313" key="13">
    <source>
        <dbReference type="Proteomes" id="UP000000272"/>
    </source>
</evidence>
<evidence type="ECO:0000256" key="1">
    <source>
        <dbReference type="ARBA" id="ARBA00004202"/>
    </source>
</evidence>
<dbReference type="KEGG" id="toc:Toce_0586"/>
<feature type="domain" description="ABC transporter" evidence="11">
    <location>
        <begin position="5"/>
        <end position="238"/>
    </location>
</feature>
<evidence type="ECO:0000259" key="11">
    <source>
        <dbReference type="PROSITE" id="PS50893"/>
    </source>
</evidence>
<keyword evidence="8 10" id="KW-0472">Membrane</keyword>
<dbReference type="PANTHER" id="PTHR43553:SF24">
    <property type="entry name" value="ENERGY-COUPLING FACTOR TRANSPORTER ATP-BINDING PROTEIN ECFA1"/>
    <property type="match status" value="1"/>
</dbReference>
<dbReference type="GO" id="GO:0043190">
    <property type="term" value="C:ATP-binding cassette (ABC) transporter complex"/>
    <property type="evidence" value="ECO:0007669"/>
    <property type="project" value="TreeGrafter"/>
</dbReference>
<comment type="function">
    <text evidence="9">Probably part of an ABC transporter complex. Responsible for energy coupling to the transport system.</text>
</comment>
<dbReference type="PROSITE" id="PS00211">
    <property type="entry name" value="ABC_TRANSPORTER_1"/>
    <property type="match status" value="1"/>
</dbReference>
<dbReference type="OrthoDB" id="9814634at2"/>
<keyword evidence="3 10" id="KW-0813">Transport</keyword>
<keyword evidence="5 10" id="KW-0547">Nucleotide-binding</keyword>
<dbReference type="InterPro" id="IPR015856">
    <property type="entry name" value="ABC_transpr_CbiO/EcfA_su"/>
</dbReference>
<dbReference type="GO" id="GO:0016887">
    <property type="term" value="F:ATP hydrolysis activity"/>
    <property type="evidence" value="ECO:0007669"/>
    <property type="project" value="InterPro"/>
</dbReference>
<gene>
    <name evidence="12" type="ordered locus">Toce_0586</name>
</gene>
<evidence type="ECO:0000256" key="5">
    <source>
        <dbReference type="ARBA" id="ARBA00022741"/>
    </source>
</evidence>
<reference evidence="12 13" key="1">
    <citation type="journal article" date="2010" name="Stand. Genomic Sci.">
        <title>Complete genome sequence of Thermosediminibacter oceani type strain (JW/IW-1228P).</title>
        <authorList>
            <person name="Pitluck S."/>
            <person name="Yasawong M."/>
            <person name="Munk C."/>
            <person name="Nolan M."/>
            <person name="Lapidus A."/>
            <person name="Lucas S."/>
            <person name="Glavina Del Rio T."/>
            <person name="Tice H."/>
            <person name="Cheng J.F."/>
            <person name="Bruce D."/>
            <person name="Detter C."/>
            <person name="Tapia R."/>
            <person name="Han C."/>
            <person name="Goodwin L."/>
            <person name="Liolios K."/>
            <person name="Ivanova N."/>
            <person name="Mavromatis K."/>
            <person name="Mikhailova N."/>
            <person name="Pati A."/>
            <person name="Chen A."/>
            <person name="Palaniappan K."/>
            <person name="Land M."/>
            <person name="Hauser L."/>
            <person name="Chang Y.J."/>
            <person name="Jeffries C.D."/>
            <person name="Rohde M."/>
            <person name="Spring S."/>
            <person name="Sikorski J."/>
            <person name="Goker M."/>
            <person name="Woyke T."/>
            <person name="Bristow J."/>
            <person name="Eisen J.A."/>
            <person name="Markowitz V."/>
            <person name="Hugenholtz P."/>
            <person name="Kyrpides N.C."/>
            <person name="Klenk H.P."/>
        </authorList>
    </citation>
    <scope>NUCLEOTIDE SEQUENCE [LARGE SCALE GENOMIC DNA]</scope>
    <source>
        <strain evidence="13">ATCC BAA-1034 / DSM 16646 / JW/IW-1228P</strain>
    </source>
</reference>
<accession>D9S1T2</accession>
<keyword evidence="7" id="KW-1278">Translocase</keyword>
<dbReference type="eggNOG" id="COG1122">
    <property type="taxonomic scope" value="Bacteria"/>
</dbReference>
<sequence>MDHIIQVEDLHYRYKDGTEALRGLSLFIERGRKVALLGPNGAGKSTLLLHFNGIYLPQRGRVYVAGREVTAETEYWVRSRVGLVFQDPDDQVFSSTVEEDVAFGPRNLGLAPAEIEERVRAALDAVGMQAYRHKPPYHLSYGQKKRVAIAGVLAMVPEIIVMDEPMAYLDPAGQAGVRTILDELHRQGKTLIVATHDVDFAASWAEVIIILKEGRVLAYGGPELLLDENVVAAAGLRLPLIAQVFHGFIPEQSRLPRDVQSARMLLNSLLTHSAENC</sequence>
<dbReference type="InterPro" id="IPR050095">
    <property type="entry name" value="ECF_ABC_transporter_ATP-bd"/>
</dbReference>
<dbReference type="PANTHER" id="PTHR43553">
    <property type="entry name" value="HEAVY METAL TRANSPORTER"/>
    <property type="match status" value="1"/>
</dbReference>
<evidence type="ECO:0000256" key="4">
    <source>
        <dbReference type="ARBA" id="ARBA00022475"/>
    </source>
</evidence>
<comment type="subcellular location">
    <subcellularLocation>
        <location evidence="1 10">Cell membrane</location>
        <topology evidence="1 10">Peripheral membrane protein</topology>
    </subcellularLocation>
</comment>
<name>D9S1T2_THEOJ</name>
<comment type="function">
    <text evidence="10">Part of an ABC transporter complex. Responsible for energy coupling to the transport system.</text>
</comment>
<dbReference type="EMBL" id="CP002131">
    <property type="protein sequence ID" value="ADL07359.1"/>
    <property type="molecule type" value="Genomic_DNA"/>
</dbReference>
<dbReference type="InterPro" id="IPR003593">
    <property type="entry name" value="AAA+_ATPase"/>
</dbReference>
<dbReference type="HOGENOM" id="CLU_000604_1_22_9"/>
<keyword evidence="13" id="KW-1185">Reference proteome</keyword>
<evidence type="ECO:0000256" key="7">
    <source>
        <dbReference type="ARBA" id="ARBA00022967"/>
    </source>
</evidence>
<evidence type="ECO:0000256" key="3">
    <source>
        <dbReference type="ARBA" id="ARBA00022448"/>
    </source>
</evidence>
<dbReference type="AlphaFoldDB" id="D9S1T2"/>
<evidence type="ECO:0000256" key="8">
    <source>
        <dbReference type="ARBA" id="ARBA00023136"/>
    </source>
</evidence>
<organism evidence="12 13">
    <name type="scientific">Thermosediminibacter oceani (strain ATCC BAA-1034 / DSM 16646 / JW/IW-1228P)</name>
    <dbReference type="NCBI Taxonomy" id="555079"/>
    <lineage>
        <taxon>Bacteria</taxon>
        <taxon>Bacillati</taxon>
        <taxon>Bacillota</taxon>
        <taxon>Clostridia</taxon>
        <taxon>Thermosediminibacterales</taxon>
        <taxon>Thermosediminibacteraceae</taxon>
        <taxon>Thermosediminibacter</taxon>
    </lineage>
</organism>
<dbReference type="CDD" id="cd03225">
    <property type="entry name" value="ABC_cobalt_CbiO_domain1"/>
    <property type="match status" value="1"/>
</dbReference>
<dbReference type="SMART" id="SM00382">
    <property type="entry name" value="AAA"/>
    <property type="match status" value="1"/>
</dbReference>
<dbReference type="Proteomes" id="UP000000272">
    <property type="component" value="Chromosome"/>
</dbReference>
<evidence type="ECO:0000256" key="9">
    <source>
        <dbReference type="ARBA" id="ARBA00025157"/>
    </source>
</evidence>
<proteinExistence type="inferred from homology"/>
<evidence type="ECO:0000256" key="2">
    <source>
        <dbReference type="ARBA" id="ARBA00005417"/>
    </source>
</evidence>
<dbReference type="InterPro" id="IPR003439">
    <property type="entry name" value="ABC_transporter-like_ATP-bd"/>
</dbReference>
<keyword evidence="6 10" id="KW-0067">ATP-binding</keyword>
<dbReference type="GO" id="GO:0005524">
    <property type="term" value="F:ATP binding"/>
    <property type="evidence" value="ECO:0007669"/>
    <property type="project" value="UniProtKB-UniRule"/>
</dbReference>
<dbReference type="Gene3D" id="3.40.50.300">
    <property type="entry name" value="P-loop containing nucleotide triphosphate hydrolases"/>
    <property type="match status" value="1"/>
</dbReference>
<evidence type="ECO:0000313" key="12">
    <source>
        <dbReference type="EMBL" id="ADL07359.1"/>
    </source>
</evidence>
<dbReference type="Pfam" id="PF00005">
    <property type="entry name" value="ABC_tran"/>
    <property type="match status" value="1"/>
</dbReference>
<dbReference type="InterPro" id="IPR005876">
    <property type="entry name" value="Co_trans_ATP-bd"/>
</dbReference>
<dbReference type="STRING" id="555079.Toce_0586"/>
<dbReference type="InterPro" id="IPR027417">
    <property type="entry name" value="P-loop_NTPase"/>
</dbReference>
<dbReference type="PROSITE" id="PS50893">
    <property type="entry name" value="ABC_TRANSPORTER_2"/>
    <property type="match status" value="1"/>
</dbReference>
<evidence type="ECO:0000256" key="10">
    <source>
        <dbReference type="RuleBase" id="RU364103"/>
    </source>
</evidence>
<dbReference type="GO" id="GO:0006824">
    <property type="term" value="P:cobalt ion transport"/>
    <property type="evidence" value="ECO:0007669"/>
    <property type="project" value="InterPro"/>
</dbReference>
<comment type="similarity">
    <text evidence="2 10">Belongs to the ABC transporter superfamily.</text>
</comment>
<dbReference type="SUPFAM" id="SSF52540">
    <property type="entry name" value="P-loop containing nucleoside triphosphate hydrolases"/>
    <property type="match status" value="1"/>
</dbReference>
<dbReference type="RefSeq" id="WP_013275408.1">
    <property type="nucleotide sequence ID" value="NC_014377.1"/>
</dbReference>
<protein>
    <recommendedName>
        <fullName evidence="10">ABC transporter ATP-binding protein</fullName>
    </recommendedName>
</protein>
<dbReference type="NCBIfam" id="TIGR01166">
    <property type="entry name" value="cbiO"/>
    <property type="match status" value="1"/>
</dbReference>
<dbReference type="FunFam" id="3.40.50.300:FF:000224">
    <property type="entry name" value="Energy-coupling factor transporter ATP-binding protein EcfA"/>
    <property type="match status" value="1"/>
</dbReference>
<dbReference type="InterPro" id="IPR017871">
    <property type="entry name" value="ABC_transporter-like_CS"/>
</dbReference>